<accession>A0AAD6S9D0</accession>
<sequence length="635" mass="70882">MSSIGFLSEDVVLLICLGLNVQDLLALRRVSRSFKQATFTKLLWMRLLELTISEGHVLPANLKPVTALDPVQLEALVVRVHRLARGWDRKAMQPVNSWRIDTNTHCPITWLRLVASTWLFVASSDDEISKISCWDLSLLFQGYVEPIAEAYLPGPVETARLEVQEAGVVLALGLGVPSQSVHIITFRQHSNSHHFTELCRVEKSSHVMMLQGRFVGCALRNDAIALHIIDWAANTVYNLPPVLDSPETICAPHMLILWNDLIVVVRQTTLELYTPPSKTRGPVFIKSVPTIVIWEVVLMHPPSTTSVSPLRLLIISNSGIELLTLNSSVVINADVQCDHSLLAKAPYQLAQMPPWYRLTISGTGRRAFWLALPKCRFLGVVKTSPQLLSIAVDLPPSHATVLPITWMIPESHQPALWAFPVLDFDEALGYTVVGNSFGELAIYDHVGSDPLNCCGVMVDPIYRDDTSSLPLPQKPIPLRLQPLPYIDGPFPVIEPARASSLVSGWSDKSLELDPGVWSTDWSGGFFGWARWLGNQGDMKWLLVHAFHFPGTVSPQAYAKPSEWDDTFLIVRSGNRYLIYSVHSEKWPIRSLPPGPFPRDFNFRGTEYQACMSPTAMTVAKVYDSLMSLRGRNRNV</sequence>
<reference evidence="2" key="1">
    <citation type="submission" date="2023-03" db="EMBL/GenBank/DDBJ databases">
        <title>Massive genome expansion in bonnet fungi (Mycena s.s.) driven by repeated elements and novel gene families across ecological guilds.</title>
        <authorList>
            <consortium name="Lawrence Berkeley National Laboratory"/>
            <person name="Harder C.B."/>
            <person name="Miyauchi S."/>
            <person name="Viragh M."/>
            <person name="Kuo A."/>
            <person name="Thoen E."/>
            <person name="Andreopoulos B."/>
            <person name="Lu D."/>
            <person name="Skrede I."/>
            <person name="Drula E."/>
            <person name="Henrissat B."/>
            <person name="Morin E."/>
            <person name="Kohler A."/>
            <person name="Barry K."/>
            <person name="LaButti K."/>
            <person name="Morin E."/>
            <person name="Salamov A."/>
            <person name="Lipzen A."/>
            <person name="Mereny Z."/>
            <person name="Hegedus B."/>
            <person name="Baldrian P."/>
            <person name="Stursova M."/>
            <person name="Weitz H."/>
            <person name="Taylor A."/>
            <person name="Grigoriev I.V."/>
            <person name="Nagy L.G."/>
            <person name="Martin F."/>
            <person name="Kauserud H."/>
        </authorList>
    </citation>
    <scope>NUCLEOTIDE SEQUENCE</scope>
    <source>
        <strain evidence="2">CBHHK200</strain>
    </source>
</reference>
<comment type="caution">
    <text evidence="2">The sequence shown here is derived from an EMBL/GenBank/DDBJ whole genome shotgun (WGS) entry which is preliminary data.</text>
</comment>
<evidence type="ECO:0000313" key="3">
    <source>
        <dbReference type="Proteomes" id="UP001218188"/>
    </source>
</evidence>
<organism evidence="2 3">
    <name type="scientific">Mycena alexandri</name>
    <dbReference type="NCBI Taxonomy" id="1745969"/>
    <lineage>
        <taxon>Eukaryota</taxon>
        <taxon>Fungi</taxon>
        <taxon>Dikarya</taxon>
        <taxon>Basidiomycota</taxon>
        <taxon>Agaricomycotina</taxon>
        <taxon>Agaricomycetes</taxon>
        <taxon>Agaricomycetidae</taxon>
        <taxon>Agaricales</taxon>
        <taxon>Marasmiineae</taxon>
        <taxon>Mycenaceae</taxon>
        <taxon>Mycena</taxon>
    </lineage>
</organism>
<feature type="domain" description="F-box" evidence="1">
    <location>
        <begin position="10"/>
        <end position="47"/>
    </location>
</feature>
<name>A0AAD6S9D0_9AGAR</name>
<dbReference type="EMBL" id="JARJCM010000190">
    <property type="protein sequence ID" value="KAJ7023309.1"/>
    <property type="molecule type" value="Genomic_DNA"/>
</dbReference>
<evidence type="ECO:0000259" key="1">
    <source>
        <dbReference type="Pfam" id="PF12937"/>
    </source>
</evidence>
<protein>
    <recommendedName>
        <fullName evidence="1">F-box domain-containing protein</fullName>
    </recommendedName>
</protein>
<dbReference type="Pfam" id="PF12937">
    <property type="entry name" value="F-box-like"/>
    <property type="match status" value="1"/>
</dbReference>
<dbReference type="InterPro" id="IPR036047">
    <property type="entry name" value="F-box-like_dom_sf"/>
</dbReference>
<dbReference type="AlphaFoldDB" id="A0AAD6S9D0"/>
<keyword evidence="3" id="KW-1185">Reference proteome</keyword>
<evidence type="ECO:0000313" key="2">
    <source>
        <dbReference type="EMBL" id="KAJ7023309.1"/>
    </source>
</evidence>
<gene>
    <name evidence="2" type="ORF">C8F04DRAFT_189251</name>
</gene>
<proteinExistence type="predicted"/>
<dbReference type="SUPFAM" id="SSF81383">
    <property type="entry name" value="F-box domain"/>
    <property type="match status" value="1"/>
</dbReference>
<dbReference type="Proteomes" id="UP001218188">
    <property type="component" value="Unassembled WGS sequence"/>
</dbReference>
<dbReference type="InterPro" id="IPR001810">
    <property type="entry name" value="F-box_dom"/>
</dbReference>